<feature type="transmembrane region" description="Helical" evidence="1">
    <location>
        <begin position="6"/>
        <end position="26"/>
    </location>
</feature>
<gene>
    <name evidence="2" type="ORF">A2W32_03000</name>
</gene>
<reference evidence="2 3" key="1">
    <citation type="journal article" date="2016" name="Nat. Commun.">
        <title>Thousands of microbial genomes shed light on interconnected biogeochemical processes in an aquifer system.</title>
        <authorList>
            <person name="Anantharaman K."/>
            <person name="Brown C.T."/>
            <person name="Hug L.A."/>
            <person name="Sharon I."/>
            <person name="Castelle C.J."/>
            <person name="Probst A.J."/>
            <person name="Thomas B.C."/>
            <person name="Singh A."/>
            <person name="Wilkins M.J."/>
            <person name="Karaoz U."/>
            <person name="Brodie E.L."/>
            <person name="Williams K.H."/>
            <person name="Hubbard S.S."/>
            <person name="Banfield J.F."/>
        </authorList>
    </citation>
    <scope>NUCLEOTIDE SEQUENCE [LARGE SCALE GENOMIC DNA]</scope>
</reference>
<feature type="transmembrane region" description="Helical" evidence="1">
    <location>
        <begin position="335"/>
        <end position="353"/>
    </location>
</feature>
<feature type="transmembrane region" description="Helical" evidence="1">
    <location>
        <begin position="180"/>
        <end position="200"/>
    </location>
</feature>
<feature type="transmembrane region" description="Helical" evidence="1">
    <location>
        <begin position="277"/>
        <end position="295"/>
    </location>
</feature>
<proteinExistence type="predicted"/>
<keyword evidence="1" id="KW-0812">Transmembrane</keyword>
<feature type="transmembrane region" description="Helical" evidence="1">
    <location>
        <begin position="117"/>
        <end position="140"/>
    </location>
</feature>
<feature type="transmembrane region" description="Helical" evidence="1">
    <location>
        <begin position="421"/>
        <end position="440"/>
    </location>
</feature>
<protein>
    <recommendedName>
        <fullName evidence="4">Glycosyltransferase RgtA/B/C/D-like domain-containing protein</fullName>
    </recommendedName>
</protein>
<keyword evidence="1" id="KW-1133">Transmembrane helix</keyword>
<keyword evidence="1" id="KW-0472">Membrane</keyword>
<accession>A0A1F4UWJ4</accession>
<name>A0A1F4UWJ4_UNCKA</name>
<sequence length="488" mass="55821">MNFIKIFVFSFIFYFFSWVLVDTLGINKLAVQSEDTIPAMFIPVTILKEGTIYTDTYYNMIIQRYPHPDDKDYKLGLTPFYLKKINPTADPAVCVEFGSQVKSSDFDRLCNTHYISAFPIISGLIAILVYILPVGLGMVITFENLAFLSHMAAALVMAMSGGVMYLLLNNYLIKNSRKSLLVTFIYLFSSVNFALISQALWQHGPVQLFLLLAIYMFAGIIFEKQEKLDLKKTFLGGLFMGISVLSRPTAGLPVIVLSVFLVYLILKSYSKKSLLQFLLLVVAGLTLCFLFFVWYNKTYYISIENQGYFNQLGRSWLSKFPEGFLGMWISPSKGILTYSPVFLFSLLGAFIVFKRKNYKEDSLYIASIIIILLHTLIVGRWKHWYGGWSFGYRMSSDILPFLTLLLVPYIKSDFFNKTKNIFVVLISISVLVQIMGIVFFDGVWHAAYDKGFDETSWLWSIKDSEMVFNIRRILVKVGLLEKACDICL</sequence>
<dbReference type="Proteomes" id="UP000177371">
    <property type="component" value="Unassembled WGS sequence"/>
</dbReference>
<dbReference type="AlphaFoldDB" id="A0A1F4UWJ4"/>
<comment type="caution">
    <text evidence="2">The sequence shown here is derived from an EMBL/GenBank/DDBJ whole genome shotgun (WGS) entry which is preliminary data.</text>
</comment>
<evidence type="ECO:0000313" key="2">
    <source>
        <dbReference type="EMBL" id="OGC49309.1"/>
    </source>
</evidence>
<dbReference type="EMBL" id="MEUT01000052">
    <property type="protein sequence ID" value="OGC49309.1"/>
    <property type="molecule type" value="Genomic_DNA"/>
</dbReference>
<feature type="transmembrane region" description="Helical" evidence="1">
    <location>
        <begin position="146"/>
        <end position="168"/>
    </location>
</feature>
<feature type="transmembrane region" description="Helical" evidence="1">
    <location>
        <begin position="252"/>
        <end position="270"/>
    </location>
</feature>
<feature type="transmembrane region" description="Helical" evidence="1">
    <location>
        <begin position="390"/>
        <end position="409"/>
    </location>
</feature>
<dbReference type="STRING" id="1802610.A2W32_03000"/>
<organism evidence="2 3">
    <name type="scientific">candidate division WWE3 bacterium RBG_16_37_10</name>
    <dbReference type="NCBI Taxonomy" id="1802610"/>
    <lineage>
        <taxon>Bacteria</taxon>
        <taxon>Katanobacteria</taxon>
    </lineage>
</organism>
<evidence type="ECO:0000313" key="3">
    <source>
        <dbReference type="Proteomes" id="UP000177371"/>
    </source>
</evidence>
<evidence type="ECO:0000256" key="1">
    <source>
        <dbReference type="SAM" id="Phobius"/>
    </source>
</evidence>
<evidence type="ECO:0008006" key="4">
    <source>
        <dbReference type="Google" id="ProtNLM"/>
    </source>
</evidence>
<feature type="transmembrane region" description="Helical" evidence="1">
    <location>
        <begin position="362"/>
        <end position="378"/>
    </location>
</feature>